<dbReference type="EMBL" id="BK015285">
    <property type="protein sequence ID" value="DAD99482.1"/>
    <property type="molecule type" value="Genomic_DNA"/>
</dbReference>
<sequence>MKYAILKATFFSPRFIDFFFSISYTLITSICQC</sequence>
<protein>
    <submittedName>
        <fullName evidence="1">Uncharacterized protein</fullName>
    </submittedName>
</protein>
<evidence type="ECO:0000313" key="1">
    <source>
        <dbReference type="EMBL" id="DAD99482.1"/>
    </source>
</evidence>
<reference evidence="1" key="1">
    <citation type="journal article" date="2021" name="Proc. Natl. Acad. Sci. U.S.A.">
        <title>A Catalog of Tens of Thousands of Viruses from Human Metagenomes Reveals Hidden Associations with Chronic Diseases.</title>
        <authorList>
            <person name="Tisza M.J."/>
            <person name="Buck C.B."/>
        </authorList>
    </citation>
    <scope>NUCLEOTIDE SEQUENCE</scope>
    <source>
        <strain evidence="1">CtNU74</strain>
    </source>
</reference>
<accession>A0A8S5NZ47</accession>
<name>A0A8S5NZ47_9CAUD</name>
<proteinExistence type="predicted"/>
<organism evidence="1">
    <name type="scientific">Siphoviridae sp. ctNU74</name>
    <dbReference type="NCBI Taxonomy" id="2825471"/>
    <lineage>
        <taxon>Viruses</taxon>
        <taxon>Duplodnaviria</taxon>
        <taxon>Heunggongvirae</taxon>
        <taxon>Uroviricota</taxon>
        <taxon>Caudoviricetes</taxon>
    </lineage>
</organism>